<evidence type="ECO:0000313" key="2">
    <source>
        <dbReference type="Proteomes" id="UP000887540"/>
    </source>
</evidence>
<protein>
    <submittedName>
        <fullName evidence="3">Uncharacterized protein</fullName>
    </submittedName>
</protein>
<name>A0A914CDK1_9BILA</name>
<evidence type="ECO:0000256" key="1">
    <source>
        <dbReference type="SAM" id="MobiDB-lite"/>
    </source>
</evidence>
<accession>A0A914CDK1</accession>
<feature type="region of interest" description="Disordered" evidence="1">
    <location>
        <begin position="1"/>
        <end position="37"/>
    </location>
</feature>
<organism evidence="2 3">
    <name type="scientific">Acrobeloides nanus</name>
    <dbReference type="NCBI Taxonomy" id="290746"/>
    <lineage>
        <taxon>Eukaryota</taxon>
        <taxon>Metazoa</taxon>
        <taxon>Ecdysozoa</taxon>
        <taxon>Nematoda</taxon>
        <taxon>Chromadorea</taxon>
        <taxon>Rhabditida</taxon>
        <taxon>Tylenchina</taxon>
        <taxon>Cephalobomorpha</taxon>
        <taxon>Cephaloboidea</taxon>
        <taxon>Cephalobidae</taxon>
        <taxon>Acrobeloides</taxon>
    </lineage>
</organism>
<feature type="compositionally biased region" description="Basic and acidic residues" evidence="1">
    <location>
        <begin position="1"/>
        <end position="23"/>
    </location>
</feature>
<dbReference type="WBParaSite" id="ACRNAN_Path_900.g3469.t1">
    <property type="protein sequence ID" value="ACRNAN_Path_900.g3469.t1"/>
    <property type="gene ID" value="ACRNAN_Path_900.g3469"/>
</dbReference>
<proteinExistence type="predicted"/>
<dbReference type="AlphaFoldDB" id="A0A914CDK1"/>
<dbReference type="Proteomes" id="UP000887540">
    <property type="component" value="Unplaced"/>
</dbReference>
<keyword evidence="2" id="KW-1185">Reference proteome</keyword>
<reference evidence="3" key="1">
    <citation type="submission" date="2022-11" db="UniProtKB">
        <authorList>
            <consortium name="WormBaseParasite"/>
        </authorList>
    </citation>
    <scope>IDENTIFICATION</scope>
</reference>
<sequence length="73" mass="8398">MDRFRENKSNERAKSQEEGRSQKTQDPQDLGEQPQYHVAAGGEFGLFLDDEPLIFTHENSDLDALVNFMLMKP</sequence>
<evidence type="ECO:0000313" key="3">
    <source>
        <dbReference type="WBParaSite" id="ACRNAN_Path_900.g3469.t1"/>
    </source>
</evidence>